<dbReference type="PANTHER" id="PTHR45646:SF11">
    <property type="entry name" value="SERINE_THREONINE-PROTEIN KINASE DOA"/>
    <property type="match status" value="1"/>
</dbReference>
<keyword evidence="3" id="KW-0547">Nucleotide-binding</keyword>
<dbReference type="Proteomes" id="UP001642484">
    <property type="component" value="Unassembled WGS sequence"/>
</dbReference>
<evidence type="ECO:0000259" key="8">
    <source>
        <dbReference type="PROSITE" id="PS51061"/>
    </source>
</evidence>
<feature type="compositionally biased region" description="Basic residues" evidence="6">
    <location>
        <begin position="26"/>
        <end position="37"/>
    </location>
</feature>
<feature type="domain" description="Protein kinase" evidence="7">
    <location>
        <begin position="693"/>
        <end position="1029"/>
    </location>
</feature>
<dbReference type="PROSITE" id="PS51061">
    <property type="entry name" value="R3H"/>
    <property type="match status" value="1"/>
</dbReference>
<dbReference type="Gene3D" id="1.10.510.10">
    <property type="entry name" value="Transferase(Phosphotransferase) domain 1"/>
    <property type="match status" value="1"/>
</dbReference>
<protein>
    <recommendedName>
        <fullName evidence="11">Protein kinase domain-containing protein</fullName>
    </recommendedName>
</protein>
<dbReference type="Gene3D" id="3.30.200.20">
    <property type="entry name" value="Phosphorylase Kinase, domain 1"/>
    <property type="match status" value="1"/>
</dbReference>
<reference evidence="9 10" key="1">
    <citation type="submission" date="2024-02" db="EMBL/GenBank/DDBJ databases">
        <authorList>
            <person name="Chen Y."/>
            <person name="Shah S."/>
            <person name="Dougan E. K."/>
            <person name="Thang M."/>
            <person name="Chan C."/>
        </authorList>
    </citation>
    <scope>NUCLEOTIDE SEQUENCE [LARGE SCALE GENOMIC DNA]</scope>
</reference>
<dbReference type="InterPro" id="IPR000719">
    <property type="entry name" value="Prot_kinase_dom"/>
</dbReference>
<keyword evidence="5" id="KW-0067">ATP-binding</keyword>
<gene>
    <name evidence="9" type="ORF">CCMP2556_LOCUS41280</name>
</gene>
<evidence type="ECO:0008006" key="11">
    <source>
        <dbReference type="Google" id="ProtNLM"/>
    </source>
</evidence>
<keyword evidence="2" id="KW-0808">Transferase</keyword>
<dbReference type="InterPro" id="IPR008271">
    <property type="entry name" value="Ser/Thr_kinase_AS"/>
</dbReference>
<sequence>MAPQESNEEAMRRLIAKGKGRDSHQRHGNAGKGKGGKGVKGGCPPSSDEIPEARREELRAELEEFVASESKQLQMPTSITGLERKFLHEQAELRSLTTQSFGQGRERYLCIFKQEQAVIEEAAPASAAVGKVSYSAVFLDEESRKKLFDFCGRTIAGGIPARWKMYGDHMTICLGPLSDPTTEDFRSVAETVQKQISRYQEQQRFELQVVSLGHNDDAIAVGVIGCTSCNRNPHITVATAPQIPPNASNMIKKWTMLPSTEQLTLVGHLKQLGAGDARAQRAAPAAAAGAPEAEPAAEVEAEVTEESFASHSWHGRRFKLGCVDGSDAVDWFGVGPPPGYSTRGDLLDREDVPDSQALMLGFSKEEAPTFIFEELGQTKGGDVVNPLTLPGGVTVPQAYVYTFRLAEGPPCYVSEHDEGPGPEYFVADLAPSHSRFAFLPLEGNTRSPKTKVSGAEKDEKDCCYGMYHMEKKQGQDYYTYWMDGDYPVYIITDQLCRASDECYPPTRYKVWWDPEFVLRVIEVDIESDEGTSAWRLVARSLAGDVVAELKVRRKTKLGELRAQLREAMPASSVHATISLVNAKSKSPCHPDSAGFSLRKDEHGSKLPPASPICTTAAWCPLPDAASIVGVGTVLWRREPSQRMGGRGKGGARSKGGSKGGSGGKGPQKPTDDPSFVRWSKGMRLDGSPRGVTYIVEDYVASGSFSRVFRVRVETTPRTVARSLEGARNRWTKSRGEVFAAKVMRKEDSYIQYTSNGPKEGELLQRLESQQREAGLEPLTMRCVDSFPTKDDVGQEYWCLILEWLDASLFDLVRSNGNRGLHLSMVRTLLRQLLEQLKVLQDLDCTHTDIKHKNCCLVSTEHYMAPSSDGATMILSDPMAKFIDYGNAVFEGAPKPHPIHTKQFRAPEVLLKVHGGWGPASDTWTLGVTGCFLVSGQLIFNSHDPQELLRLMGQACGAFPPRLLLAAEDARMRRCAENIQAPRQPQLASWLNLDRKGPAEAACADLLLNMLALDPSERISASDALCHPFLAENGEGAKVPVPPQGQLPLRRL</sequence>
<dbReference type="InterPro" id="IPR011009">
    <property type="entry name" value="Kinase-like_dom_sf"/>
</dbReference>
<dbReference type="Gene3D" id="3.30.1370.50">
    <property type="entry name" value="R3H-like domain"/>
    <property type="match status" value="1"/>
</dbReference>
<dbReference type="SUPFAM" id="SSF56112">
    <property type="entry name" value="Protein kinase-like (PK-like)"/>
    <property type="match status" value="1"/>
</dbReference>
<dbReference type="InterPro" id="IPR001374">
    <property type="entry name" value="R3H_dom"/>
</dbReference>
<feature type="region of interest" description="Disordered" evidence="6">
    <location>
        <begin position="1"/>
        <end position="54"/>
    </location>
</feature>
<dbReference type="EMBL" id="CAXAMN010024250">
    <property type="protein sequence ID" value="CAK9084973.1"/>
    <property type="molecule type" value="Genomic_DNA"/>
</dbReference>
<dbReference type="Pfam" id="PF00069">
    <property type="entry name" value="Pkinase"/>
    <property type="match status" value="1"/>
</dbReference>
<dbReference type="InterPro" id="IPR036867">
    <property type="entry name" value="R3H_dom_sf"/>
</dbReference>
<evidence type="ECO:0000256" key="2">
    <source>
        <dbReference type="ARBA" id="ARBA00022679"/>
    </source>
</evidence>
<dbReference type="SMART" id="SM00220">
    <property type="entry name" value="S_TKc"/>
    <property type="match status" value="1"/>
</dbReference>
<evidence type="ECO:0000259" key="7">
    <source>
        <dbReference type="PROSITE" id="PS50011"/>
    </source>
</evidence>
<dbReference type="Pfam" id="PF01424">
    <property type="entry name" value="R3H"/>
    <property type="match status" value="1"/>
</dbReference>
<keyword evidence="10" id="KW-1185">Reference proteome</keyword>
<evidence type="ECO:0000313" key="10">
    <source>
        <dbReference type="Proteomes" id="UP001642484"/>
    </source>
</evidence>
<dbReference type="InterPro" id="IPR051175">
    <property type="entry name" value="CLK_kinases"/>
</dbReference>
<evidence type="ECO:0000256" key="4">
    <source>
        <dbReference type="ARBA" id="ARBA00022777"/>
    </source>
</evidence>
<organism evidence="9 10">
    <name type="scientific">Durusdinium trenchii</name>
    <dbReference type="NCBI Taxonomy" id="1381693"/>
    <lineage>
        <taxon>Eukaryota</taxon>
        <taxon>Sar</taxon>
        <taxon>Alveolata</taxon>
        <taxon>Dinophyceae</taxon>
        <taxon>Suessiales</taxon>
        <taxon>Symbiodiniaceae</taxon>
        <taxon>Durusdinium</taxon>
    </lineage>
</organism>
<feature type="region of interest" description="Disordered" evidence="6">
    <location>
        <begin position="637"/>
        <end position="681"/>
    </location>
</feature>
<evidence type="ECO:0000256" key="5">
    <source>
        <dbReference type="ARBA" id="ARBA00022840"/>
    </source>
</evidence>
<comment type="caution">
    <text evidence="9">The sequence shown here is derived from an EMBL/GenBank/DDBJ whole genome shotgun (WGS) entry which is preliminary data.</text>
</comment>
<evidence type="ECO:0000256" key="1">
    <source>
        <dbReference type="ARBA" id="ARBA00022527"/>
    </source>
</evidence>
<dbReference type="SUPFAM" id="SSF82708">
    <property type="entry name" value="R3H domain"/>
    <property type="match status" value="1"/>
</dbReference>
<evidence type="ECO:0000256" key="6">
    <source>
        <dbReference type="SAM" id="MobiDB-lite"/>
    </source>
</evidence>
<dbReference type="PANTHER" id="PTHR45646">
    <property type="entry name" value="SERINE/THREONINE-PROTEIN KINASE DOA-RELATED"/>
    <property type="match status" value="1"/>
</dbReference>
<proteinExistence type="predicted"/>
<dbReference type="PROSITE" id="PS50011">
    <property type="entry name" value="PROTEIN_KINASE_DOM"/>
    <property type="match status" value="1"/>
</dbReference>
<keyword evidence="1" id="KW-0723">Serine/threonine-protein kinase</keyword>
<accession>A0ABP0Q9R5</accession>
<feature type="compositionally biased region" description="Gly residues" evidence="6">
    <location>
        <begin position="644"/>
        <end position="665"/>
    </location>
</feature>
<feature type="region of interest" description="Disordered" evidence="6">
    <location>
        <begin position="587"/>
        <end position="606"/>
    </location>
</feature>
<evidence type="ECO:0000313" key="9">
    <source>
        <dbReference type="EMBL" id="CAK9084973.1"/>
    </source>
</evidence>
<keyword evidence="4" id="KW-0418">Kinase</keyword>
<feature type="domain" description="R3H" evidence="8">
    <location>
        <begin position="52"/>
        <end position="115"/>
    </location>
</feature>
<name>A0ABP0Q9R5_9DINO</name>
<evidence type="ECO:0000256" key="3">
    <source>
        <dbReference type="ARBA" id="ARBA00022741"/>
    </source>
</evidence>
<dbReference type="PROSITE" id="PS00108">
    <property type="entry name" value="PROTEIN_KINASE_ST"/>
    <property type="match status" value="1"/>
</dbReference>
<dbReference type="SMART" id="SM00393">
    <property type="entry name" value="R3H"/>
    <property type="match status" value="1"/>
</dbReference>